<name>A0A0K9PD77_ZOSMR</name>
<dbReference type="GO" id="GO:0005634">
    <property type="term" value="C:nucleus"/>
    <property type="evidence" value="ECO:0000318"/>
    <property type="project" value="GO_Central"/>
</dbReference>
<dbReference type="PANTHER" id="PTHR31307">
    <property type="entry name" value="TRIHELIX TRANSCRIPTION FACTOR ASIL2"/>
    <property type="match status" value="1"/>
</dbReference>
<keyword evidence="5" id="KW-0804">Transcription</keyword>
<feature type="region of interest" description="Disordered" evidence="7">
    <location>
        <begin position="183"/>
        <end position="202"/>
    </location>
</feature>
<dbReference type="Pfam" id="PF13837">
    <property type="entry name" value="Myb_DNA-bind_4"/>
    <property type="match status" value="1"/>
</dbReference>
<dbReference type="OMA" id="FRTDIQC"/>
<dbReference type="InterPro" id="IPR044823">
    <property type="entry name" value="ASIL1/2-like"/>
</dbReference>
<dbReference type="FunFam" id="1.10.10.60:FF:000104">
    <property type="entry name" value="trihelix transcription factor ASIL2"/>
    <property type="match status" value="1"/>
</dbReference>
<feature type="region of interest" description="Disordered" evidence="7">
    <location>
        <begin position="118"/>
        <end position="167"/>
    </location>
</feature>
<keyword evidence="2" id="KW-0805">Transcription regulation</keyword>
<reference evidence="10" key="1">
    <citation type="journal article" date="2016" name="Nature">
        <title>The genome of the seagrass Zostera marina reveals angiosperm adaptation to the sea.</title>
        <authorList>
            <person name="Olsen J.L."/>
            <person name="Rouze P."/>
            <person name="Verhelst B."/>
            <person name="Lin Y.-C."/>
            <person name="Bayer T."/>
            <person name="Collen J."/>
            <person name="Dattolo E."/>
            <person name="De Paoli E."/>
            <person name="Dittami S."/>
            <person name="Maumus F."/>
            <person name="Michel G."/>
            <person name="Kersting A."/>
            <person name="Lauritano C."/>
            <person name="Lohaus R."/>
            <person name="Toepel M."/>
            <person name="Tonon T."/>
            <person name="Vanneste K."/>
            <person name="Amirebrahimi M."/>
            <person name="Brakel J."/>
            <person name="Bostroem C."/>
            <person name="Chovatia M."/>
            <person name="Grimwood J."/>
            <person name="Jenkins J.W."/>
            <person name="Jueterbock A."/>
            <person name="Mraz A."/>
            <person name="Stam W.T."/>
            <person name="Tice H."/>
            <person name="Bornberg-Bauer E."/>
            <person name="Green P.J."/>
            <person name="Pearson G.A."/>
            <person name="Procaccini G."/>
            <person name="Duarte C.M."/>
            <person name="Schmutz J."/>
            <person name="Reusch T.B.H."/>
            <person name="Van de Peer Y."/>
        </authorList>
    </citation>
    <scope>NUCLEOTIDE SEQUENCE [LARGE SCALE GENOMIC DNA]</scope>
    <source>
        <strain evidence="10">cv. Finnish</strain>
    </source>
</reference>
<dbReference type="GO" id="GO:0000976">
    <property type="term" value="F:transcription cis-regulatory region binding"/>
    <property type="evidence" value="ECO:0000318"/>
    <property type="project" value="GO_Central"/>
</dbReference>
<dbReference type="Gene3D" id="1.10.10.60">
    <property type="entry name" value="Homeodomain-like"/>
    <property type="match status" value="1"/>
</dbReference>
<dbReference type="Proteomes" id="UP000036987">
    <property type="component" value="Unassembled WGS sequence"/>
</dbReference>
<keyword evidence="4" id="KW-0238">DNA-binding</keyword>
<dbReference type="InterPro" id="IPR044822">
    <property type="entry name" value="Myb_DNA-bind_4"/>
</dbReference>
<keyword evidence="3" id="KW-0175">Coiled coil</keyword>
<proteinExistence type="predicted"/>
<keyword evidence="10" id="KW-1185">Reference proteome</keyword>
<evidence type="ECO:0000256" key="5">
    <source>
        <dbReference type="ARBA" id="ARBA00023163"/>
    </source>
</evidence>
<evidence type="ECO:0000256" key="7">
    <source>
        <dbReference type="SAM" id="MobiDB-lite"/>
    </source>
</evidence>
<feature type="compositionally biased region" description="Basic and acidic residues" evidence="7">
    <location>
        <begin position="138"/>
        <end position="147"/>
    </location>
</feature>
<evidence type="ECO:0000256" key="1">
    <source>
        <dbReference type="ARBA" id="ARBA00004123"/>
    </source>
</evidence>
<organism evidence="9 10">
    <name type="scientific">Zostera marina</name>
    <name type="common">Eelgrass</name>
    <dbReference type="NCBI Taxonomy" id="29655"/>
    <lineage>
        <taxon>Eukaryota</taxon>
        <taxon>Viridiplantae</taxon>
        <taxon>Streptophyta</taxon>
        <taxon>Embryophyta</taxon>
        <taxon>Tracheophyta</taxon>
        <taxon>Spermatophyta</taxon>
        <taxon>Magnoliopsida</taxon>
        <taxon>Liliopsida</taxon>
        <taxon>Zosteraceae</taxon>
        <taxon>Zostera</taxon>
    </lineage>
</organism>
<evidence type="ECO:0000259" key="8">
    <source>
        <dbReference type="Pfam" id="PF13837"/>
    </source>
</evidence>
<comment type="subcellular location">
    <subcellularLocation>
        <location evidence="1">Nucleus</location>
    </subcellularLocation>
</comment>
<dbReference type="PANTHER" id="PTHR31307:SF16">
    <property type="entry name" value="OS05G0560600 PROTEIN"/>
    <property type="match status" value="1"/>
</dbReference>
<evidence type="ECO:0000256" key="2">
    <source>
        <dbReference type="ARBA" id="ARBA00023015"/>
    </source>
</evidence>
<comment type="caution">
    <text evidence="9">The sequence shown here is derived from an EMBL/GenBank/DDBJ whole genome shotgun (WGS) entry which is preliminary data.</text>
</comment>
<gene>
    <name evidence="9" type="ORF">ZOSMA_2G01930</name>
</gene>
<evidence type="ECO:0000256" key="6">
    <source>
        <dbReference type="ARBA" id="ARBA00023242"/>
    </source>
</evidence>
<evidence type="ECO:0000313" key="10">
    <source>
        <dbReference type="Proteomes" id="UP000036987"/>
    </source>
</evidence>
<evidence type="ECO:0000313" key="9">
    <source>
        <dbReference type="EMBL" id="KMZ66182.1"/>
    </source>
</evidence>
<evidence type="ECO:0000256" key="3">
    <source>
        <dbReference type="ARBA" id="ARBA00023054"/>
    </source>
</evidence>
<dbReference type="EMBL" id="LFYR01000981">
    <property type="protein sequence ID" value="KMZ66182.1"/>
    <property type="molecule type" value="Genomic_DNA"/>
</dbReference>
<feature type="domain" description="Myb/SANT-like DNA-binding" evidence="8">
    <location>
        <begin position="22"/>
        <end position="114"/>
    </location>
</feature>
<dbReference type="OrthoDB" id="2019351at2759"/>
<sequence>MEGKIESGRPPPPNPAMPYREDCWSEGATSVLIDAWGERFLDLTRGNLRQKHWEEVADTVNSRKTVVRRPHRTDVQCKNRIDTIKKKFKVEKGRVVNEGGFESQWPFYDRLDALIGNCPPPPLPSSSSAKKKKKKRTEKTLVNDPSHKPLPLALSPPPVSCKRPASEPSLKWGRFSAAAAAAAAARDDDPDSEASSSTGGYAHKEARSYVRKNGGFGRGIGEETMNGNGNENGSANGNGIMELAMAINKMGEIYEKVEMSRQKQEIEIEKERLAFNKDMELRKMNLLIKAHVEMRKIKRAKLNSVEGSS</sequence>
<keyword evidence="6" id="KW-0539">Nucleus</keyword>
<evidence type="ECO:0000256" key="4">
    <source>
        <dbReference type="ARBA" id="ARBA00023125"/>
    </source>
</evidence>
<feature type="region of interest" description="Disordered" evidence="7">
    <location>
        <begin position="1"/>
        <end position="20"/>
    </location>
</feature>
<accession>A0A0K9PD77</accession>
<dbReference type="AlphaFoldDB" id="A0A0K9PD77"/>
<protein>
    <submittedName>
        <fullName evidence="9">Putative Transcription factor</fullName>
    </submittedName>
</protein>